<dbReference type="NCBIfam" id="NF011694">
    <property type="entry name" value="PRK15114.1"/>
    <property type="match status" value="1"/>
</dbReference>
<dbReference type="RefSeq" id="WP_125014477.1">
    <property type="nucleotide sequence ID" value="NZ_QWEZ01000001.1"/>
</dbReference>
<comment type="catalytic activity">
    <reaction evidence="5">
        <text>uridine(32) in tRNA + S-adenosyl-L-methionine = 2'-O-methyluridine(32) in tRNA + S-adenosyl-L-homocysteine + H(+)</text>
        <dbReference type="Rhea" id="RHEA:42936"/>
        <dbReference type="Rhea" id="RHEA-COMP:10107"/>
        <dbReference type="Rhea" id="RHEA-COMP:10290"/>
        <dbReference type="ChEBI" id="CHEBI:15378"/>
        <dbReference type="ChEBI" id="CHEBI:57856"/>
        <dbReference type="ChEBI" id="CHEBI:59789"/>
        <dbReference type="ChEBI" id="CHEBI:65315"/>
        <dbReference type="ChEBI" id="CHEBI:74478"/>
        <dbReference type="EC" id="2.1.1.200"/>
    </reaction>
</comment>
<dbReference type="NCBIfam" id="TIGR00050">
    <property type="entry name" value="rRNA_methyl_1"/>
    <property type="match status" value="1"/>
</dbReference>
<dbReference type="GO" id="GO:0002128">
    <property type="term" value="P:tRNA nucleoside ribose methylation"/>
    <property type="evidence" value="ECO:0007669"/>
    <property type="project" value="TreeGrafter"/>
</dbReference>
<gene>
    <name evidence="5 7" type="primary">trmJ</name>
    <name evidence="7" type="ORF">D0544_02720</name>
</gene>
<evidence type="ECO:0000313" key="7">
    <source>
        <dbReference type="EMBL" id="RRJ84051.1"/>
    </source>
</evidence>
<evidence type="ECO:0000256" key="5">
    <source>
        <dbReference type="RuleBase" id="RU362024"/>
    </source>
</evidence>
<reference evidence="7 8" key="1">
    <citation type="submission" date="2018-08" db="EMBL/GenBank/DDBJ databases">
        <authorList>
            <person name="Khan S.A."/>
        </authorList>
    </citation>
    <scope>NUCLEOTIDE SEQUENCE [LARGE SCALE GENOMIC DNA]</scope>
    <source>
        <strain evidence="7 8">GTF-13</strain>
    </source>
</reference>
<evidence type="ECO:0000259" key="6">
    <source>
        <dbReference type="Pfam" id="PF00588"/>
    </source>
</evidence>
<comment type="similarity">
    <text evidence="1">Belongs to the class IV-like SAM-binding methyltransferase superfamily. RNA methyltransferase TrmH family.</text>
</comment>
<keyword evidence="8" id="KW-1185">Reference proteome</keyword>
<evidence type="ECO:0000256" key="4">
    <source>
        <dbReference type="ARBA" id="ARBA00022691"/>
    </source>
</evidence>
<dbReference type="EC" id="2.1.1.200" evidence="5"/>
<evidence type="ECO:0000256" key="1">
    <source>
        <dbReference type="ARBA" id="ARBA00007228"/>
    </source>
</evidence>
<keyword evidence="3 7" id="KW-0808">Transferase</keyword>
<keyword evidence="5" id="KW-0819">tRNA processing</keyword>
<dbReference type="GO" id="GO:0160206">
    <property type="term" value="F:tRNA (cytidine(32)/uridine(32)-2'-O)-methyltransferase activity"/>
    <property type="evidence" value="ECO:0007669"/>
    <property type="project" value="UniProtKB-EC"/>
</dbReference>
<evidence type="ECO:0000256" key="2">
    <source>
        <dbReference type="ARBA" id="ARBA00022603"/>
    </source>
</evidence>
<dbReference type="PANTHER" id="PTHR42786">
    <property type="entry name" value="TRNA/RRNA METHYLTRANSFERASE"/>
    <property type="match status" value="1"/>
</dbReference>
<dbReference type="InterPro" id="IPR029028">
    <property type="entry name" value="Alpha/beta_knot_MTases"/>
</dbReference>
<organism evidence="7 8">
    <name type="scientific">Aestuariirhabdus litorea</name>
    <dbReference type="NCBI Taxonomy" id="2528527"/>
    <lineage>
        <taxon>Bacteria</taxon>
        <taxon>Pseudomonadati</taxon>
        <taxon>Pseudomonadota</taxon>
        <taxon>Gammaproteobacteria</taxon>
        <taxon>Oceanospirillales</taxon>
        <taxon>Aestuariirhabdaceae</taxon>
        <taxon>Aestuariirhabdus</taxon>
    </lineage>
</organism>
<dbReference type="Pfam" id="PF00588">
    <property type="entry name" value="SpoU_methylase"/>
    <property type="match status" value="1"/>
</dbReference>
<keyword evidence="2 5" id="KW-0489">Methyltransferase</keyword>
<dbReference type="SUPFAM" id="SSF75217">
    <property type="entry name" value="alpha/beta knot"/>
    <property type="match status" value="1"/>
</dbReference>
<dbReference type="PANTHER" id="PTHR42786:SF2">
    <property type="entry name" value="TRNA (CYTIDINE_URIDINE-2'-O-)-METHYLTRANSFERASE TRMJ"/>
    <property type="match status" value="1"/>
</dbReference>
<dbReference type="InterPro" id="IPR001537">
    <property type="entry name" value="SpoU_MeTrfase"/>
</dbReference>
<dbReference type="PIRSF" id="PIRSF004808">
    <property type="entry name" value="LasT"/>
    <property type="match status" value="1"/>
</dbReference>
<keyword evidence="4 5" id="KW-0949">S-adenosyl-L-methionine</keyword>
<dbReference type="EMBL" id="QWEZ01000001">
    <property type="protein sequence ID" value="RRJ84051.1"/>
    <property type="molecule type" value="Genomic_DNA"/>
</dbReference>
<keyword evidence="5" id="KW-0963">Cytoplasm</keyword>
<dbReference type="Gene3D" id="3.40.1280.10">
    <property type="match status" value="1"/>
</dbReference>
<comment type="subcellular location">
    <subcellularLocation>
        <location evidence="5">Cytoplasm</location>
    </subcellularLocation>
</comment>
<dbReference type="InterPro" id="IPR004384">
    <property type="entry name" value="RNA_MeTrfase_TrmJ/LasT"/>
</dbReference>
<dbReference type="FunFam" id="3.40.1280.10:FF:000006">
    <property type="entry name" value="Uncharacterized tRNA/rRNA methyltransferase HI_0380"/>
    <property type="match status" value="1"/>
</dbReference>
<evidence type="ECO:0000313" key="8">
    <source>
        <dbReference type="Proteomes" id="UP000280792"/>
    </source>
</evidence>
<accession>A0A3P3VMR8</accession>
<dbReference type="Proteomes" id="UP000280792">
    <property type="component" value="Unassembled WGS sequence"/>
</dbReference>
<comment type="subunit">
    <text evidence="5">Homodimer.</text>
</comment>
<sequence length="246" mass="27069">MLDNVRIVLINTFHPGNIGSAARAMKTMGLRHLYLVDPEEHPSPQSEAMAAGAKDLLASAVVVSSLEEAIADCSVVIGTSARNRTLSLPQLDARQCGEMVARESASNRIALVFGRETMGLHNEELQQCNYHVYIPANPEYPVLNLAAAVQLLSYEVYQSLCAFPAQGSPTPELPESRELGYFYDHLEQTLDQVGFIVTNHPGQAMARLKRLFNRARPDKQELNILRGVLSRIQQNASARAQDQDAS</sequence>
<dbReference type="AlphaFoldDB" id="A0A3P3VMR8"/>
<dbReference type="GO" id="GO:0003723">
    <property type="term" value="F:RNA binding"/>
    <property type="evidence" value="ECO:0007669"/>
    <property type="project" value="InterPro"/>
</dbReference>
<comment type="function">
    <text evidence="5">Catalyzes the formation of 2'O-methylated cytidine (Cm32) or 2'O-methylated uridine (Um32) at position 32 in tRNA.</text>
</comment>
<dbReference type="InterPro" id="IPR029026">
    <property type="entry name" value="tRNA_m1G_MTases_N"/>
</dbReference>
<feature type="domain" description="tRNA/rRNA methyltransferase SpoU type" evidence="6">
    <location>
        <begin position="5"/>
        <end position="154"/>
    </location>
</feature>
<comment type="caution">
    <text evidence="7">The sequence shown here is derived from an EMBL/GenBank/DDBJ whole genome shotgun (WGS) entry which is preliminary data.</text>
</comment>
<protein>
    <recommendedName>
        <fullName evidence="5">tRNA (cytidine/uridine-2'-O-)-methyltransferase TrmJ</fullName>
        <ecNumber evidence="5">2.1.1.200</ecNumber>
    </recommendedName>
    <alternativeName>
        <fullName evidence="5">tRNA (cytidine(32)/uridine(32)-2'-O)-methyltransferase</fullName>
    </alternativeName>
    <alternativeName>
        <fullName evidence="5">tRNA Cm32/Um32 methyltransferase</fullName>
    </alternativeName>
</protein>
<dbReference type="GO" id="GO:0005829">
    <property type="term" value="C:cytosol"/>
    <property type="evidence" value="ECO:0007669"/>
    <property type="project" value="TreeGrafter"/>
</dbReference>
<proteinExistence type="inferred from homology"/>
<comment type="catalytic activity">
    <reaction evidence="5">
        <text>cytidine(32) in tRNA + S-adenosyl-L-methionine = 2'-O-methylcytidine(32) in tRNA + S-adenosyl-L-homocysteine + H(+)</text>
        <dbReference type="Rhea" id="RHEA:42932"/>
        <dbReference type="Rhea" id="RHEA-COMP:10288"/>
        <dbReference type="Rhea" id="RHEA-COMP:10289"/>
        <dbReference type="ChEBI" id="CHEBI:15378"/>
        <dbReference type="ChEBI" id="CHEBI:57856"/>
        <dbReference type="ChEBI" id="CHEBI:59789"/>
        <dbReference type="ChEBI" id="CHEBI:74495"/>
        <dbReference type="ChEBI" id="CHEBI:82748"/>
        <dbReference type="EC" id="2.1.1.200"/>
    </reaction>
</comment>
<name>A0A3P3VMR8_9GAMM</name>
<evidence type="ECO:0000256" key="3">
    <source>
        <dbReference type="ARBA" id="ARBA00022679"/>
    </source>
</evidence>
<dbReference type="GO" id="GO:0106339">
    <property type="term" value="F:tRNA (cytidine(32)-2'-O)-methyltransferase activity"/>
    <property type="evidence" value="ECO:0007669"/>
    <property type="project" value="RHEA"/>
</dbReference>
<dbReference type="CDD" id="cd18093">
    <property type="entry name" value="SpoU-like_TrmJ"/>
    <property type="match status" value="1"/>
</dbReference>
<dbReference type="Gene3D" id="1.10.8.590">
    <property type="match status" value="1"/>
</dbReference>
<reference evidence="7 8" key="2">
    <citation type="submission" date="2018-12" db="EMBL/GenBank/DDBJ databases">
        <title>Simiduia agarivorans gen. nov., sp. nov., a marine, agarolytic bacterium isolated from shallow coastal water from Keelung, Taiwan.</title>
        <authorList>
            <person name="Shieh W.Y."/>
        </authorList>
    </citation>
    <scope>NUCLEOTIDE SEQUENCE [LARGE SCALE GENOMIC DNA]</scope>
    <source>
        <strain evidence="7 8">GTF-13</strain>
    </source>
</reference>